<sequence>MTDNKELVLNSNEPLTSQKPKKVVHIEMFKAGPQISSTGQKMMFTEKDLDQVVGTYSPEQHEAPLIIGHDQTDSTPALGWVKDLWRKGKKLWGKVELTPKAEQLIKDGVFKKVSSSFYLPEAETNPHPGKLALRHLGLVSIPAVKGLSAFSEGEANDEKIIDLVPQSGKTVISFKEALETNNSTMTKKKISDEVKEVSVDQNVDHAEGSMTVNINIGGGKPTVYDDSGNEVSETGAPADYQMEYADDEEEKEEMAPEASGEEESDDMGLEEEGGEEAPEASGDMEMPEKEEEGGEEPAGEEGEEDISGEMEDNDKKIASLAAEYEEDELFQALALKKQATSMMENDMSYAEAEGEKKEEEEEEKKEEADHAEEVVDNAEDKMEEKEEEEKKEEEADHSEEVVDNAEEHKEEEKEEEEEEKSDMAEEVKEEKKETADHAEEAAPLATESLDHSEAAIGDQSIDSLNARVAELEEELNKQRKLAREKEISSFAEGLYESGKLTEQVVPKGDLVRFMETLNHKNSVNFSETGKASQFDFMRGVLESLPSMVSFEEFATPASAPKQSKSVEPNASGYAYDPNTADVHADALSYAEENGCDYLTAVKFVINNN</sequence>
<keyword evidence="3" id="KW-1185">Reference proteome</keyword>
<feature type="region of interest" description="Disordered" evidence="1">
    <location>
        <begin position="211"/>
        <end position="320"/>
    </location>
</feature>
<dbReference type="OrthoDB" id="3329at10239"/>
<feature type="compositionally biased region" description="Acidic residues" evidence="1">
    <location>
        <begin position="288"/>
        <end position="312"/>
    </location>
</feature>
<evidence type="ECO:0000313" key="2">
    <source>
        <dbReference type="EMBL" id="AEZ65661.1"/>
    </source>
</evidence>
<reference evidence="2 3" key="1">
    <citation type="journal article" date="2012" name="Proc. Natl. Acad. Sci. U.S.A.">
        <title>A novel lineage of myoviruses infecting cyanobacteria is widespread in the oceans.</title>
        <authorList>
            <person name="Sabehi G."/>
            <person name="Shaulov L."/>
            <person name="Silver D.H."/>
            <person name="Yanai I."/>
            <person name="Harel A."/>
            <person name="Lindell D."/>
        </authorList>
    </citation>
    <scope>NUCLEOTIDE SEQUENCE [LARGE SCALE GENOMIC DNA]</scope>
</reference>
<name>H6WFT6_9CAUD</name>
<feature type="compositionally biased region" description="Basic and acidic residues" evidence="1">
    <location>
        <begin position="365"/>
        <end position="384"/>
    </location>
</feature>
<dbReference type="KEGG" id="vg:14013865"/>
<dbReference type="EMBL" id="JQ245707">
    <property type="protein sequence ID" value="AEZ65661.1"/>
    <property type="molecule type" value="Genomic_DNA"/>
</dbReference>
<evidence type="ECO:0000256" key="1">
    <source>
        <dbReference type="SAM" id="MobiDB-lite"/>
    </source>
</evidence>
<feature type="compositionally biased region" description="Acidic residues" evidence="1">
    <location>
        <begin position="259"/>
        <end position="278"/>
    </location>
</feature>
<accession>H6WFT6</accession>
<dbReference type="GeneID" id="14013865"/>
<dbReference type="Proteomes" id="UP000007178">
    <property type="component" value="Segment"/>
</dbReference>
<feature type="compositionally biased region" description="Basic and acidic residues" evidence="1">
    <location>
        <begin position="421"/>
        <end position="440"/>
    </location>
</feature>
<dbReference type="Pfam" id="PF10123">
    <property type="entry name" value="Mu-like_Pro"/>
    <property type="match status" value="1"/>
</dbReference>
<organism evidence="2 3">
    <name type="scientific">Cyanophage S-TIM5</name>
    <dbReference type="NCBI Taxonomy" id="1137745"/>
    <lineage>
        <taxon>Viruses</taxon>
        <taxon>Duplodnaviria</taxon>
        <taxon>Heunggongvirae</taxon>
        <taxon>Uroviricota</taxon>
        <taxon>Caudoviricetes</taxon>
        <taxon>Aurunvirus</taxon>
        <taxon>Aurunvirus STIM5</taxon>
    </lineage>
</organism>
<protein>
    <submittedName>
        <fullName evidence="2">Virion structural protein and packaging</fullName>
    </submittedName>
</protein>
<proteinExistence type="predicted"/>
<evidence type="ECO:0000313" key="3">
    <source>
        <dbReference type="Proteomes" id="UP000007178"/>
    </source>
</evidence>
<feature type="compositionally biased region" description="Basic and acidic residues" evidence="1">
    <location>
        <begin position="392"/>
        <end position="411"/>
    </location>
</feature>
<feature type="region of interest" description="Disordered" evidence="1">
    <location>
        <begin position="344"/>
        <end position="458"/>
    </location>
</feature>
<dbReference type="RefSeq" id="YP_007006074.1">
    <property type="nucleotide sequence ID" value="NC_019516.2"/>
</dbReference>
<dbReference type="InterPro" id="IPR012106">
    <property type="entry name" value="Phage_Mu_Gp1"/>
</dbReference>